<dbReference type="PROSITE" id="PS00671">
    <property type="entry name" value="D_2_HYDROXYACID_DH_3"/>
    <property type="match status" value="1"/>
</dbReference>
<evidence type="ECO:0000259" key="14">
    <source>
        <dbReference type="Pfam" id="PF00389"/>
    </source>
</evidence>
<evidence type="ECO:0000313" key="17">
    <source>
        <dbReference type="EMBL" id="JAT15746.1"/>
    </source>
</evidence>
<dbReference type="EMBL" id="GEBQ01024231">
    <property type="protein sequence ID" value="JAT15746.1"/>
    <property type="molecule type" value="Transcribed_RNA"/>
</dbReference>
<dbReference type="CDD" id="cd12173">
    <property type="entry name" value="PGDH_4"/>
    <property type="match status" value="1"/>
</dbReference>
<dbReference type="FunFam" id="3.40.50.720:FF:000021">
    <property type="entry name" value="D-3-phosphoglycerate dehydrogenase"/>
    <property type="match status" value="1"/>
</dbReference>
<dbReference type="GO" id="GO:0006564">
    <property type="term" value="P:L-serine biosynthetic process"/>
    <property type="evidence" value="ECO:0007669"/>
    <property type="project" value="UniProtKB-KW"/>
</dbReference>
<evidence type="ECO:0000259" key="15">
    <source>
        <dbReference type="Pfam" id="PF02826"/>
    </source>
</evidence>
<keyword evidence="7 13" id="KW-0028">Amino-acid biosynthesis</keyword>
<dbReference type="Gene3D" id="3.40.50.720">
    <property type="entry name" value="NAD(P)-binding Rossmann-like Domain"/>
    <property type="match status" value="2"/>
</dbReference>
<dbReference type="InterPro" id="IPR029753">
    <property type="entry name" value="D-isomer_DH_CS"/>
</dbReference>
<accession>A0A1B6KWA9</accession>
<evidence type="ECO:0000313" key="18">
    <source>
        <dbReference type="EMBL" id="JAT38015.1"/>
    </source>
</evidence>
<dbReference type="AlphaFoldDB" id="A0A1B6KWA9"/>
<comment type="pathway">
    <text evidence="1 13">Amino-acid biosynthesis; L-serine biosynthesis; L-serine from 3-phospho-D-glycerate: step 1/3.</text>
</comment>
<dbReference type="InterPro" id="IPR045626">
    <property type="entry name" value="PGDH_ASB_dom"/>
</dbReference>
<keyword evidence="11 13" id="KW-0718">Serine biosynthesis</keyword>
<dbReference type="InterPro" id="IPR006236">
    <property type="entry name" value="PGDH"/>
</dbReference>
<dbReference type="SUPFAM" id="SSF143548">
    <property type="entry name" value="Serine metabolism enzymes domain"/>
    <property type="match status" value="1"/>
</dbReference>
<organism evidence="17">
    <name type="scientific">Graphocephala atropunctata</name>
    <dbReference type="NCBI Taxonomy" id="36148"/>
    <lineage>
        <taxon>Eukaryota</taxon>
        <taxon>Metazoa</taxon>
        <taxon>Ecdysozoa</taxon>
        <taxon>Arthropoda</taxon>
        <taxon>Hexapoda</taxon>
        <taxon>Insecta</taxon>
        <taxon>Pterygota</taxon>
        <taxon>Neoptera</taxon>
        <taxon>Paraneoptera</taxon>
        <taxon>Hemiptera</taxon>
        <taxon>Auchenorrhyncha</taxon>
        <taxon>Membracoidea</taxon>
        <taxon>Cicadellidae</taxon>
        <taxon>Cicadellinae</taxon>
        <taxon>Cicadellini</taxon>
        <taxon>Graphocephala</taxon>
    </lineage>
</organism>
<evidence type="ECO:0000256" key="4">
    <source>
        <dbReference type="ARBA" id="ARBA00013143"/>
    </source>
</evidence>
<evidence type="ECO:0000256" key="5">
    <source>
        <dbReference type="ARBA" id="ARBA00021582"/>
    </source>
</evidence>
<dbReference type="NCBIfam" id="TIGR01327">
    <property type="entry name" value="PGDH"/>
    <property type="match status" value="1"/>
</dbReference>
<dbReference type="Gene3D" id="3.30.1330.90">
    <property type="entry name" value="D-3-phosphoglycerate dehydrogenase, domain 3"/>
    <property type="match status" value="1"/>
</dbReference>
<dbReference type="InterPro" id="IPR029009">
    <property type="entry name" value="ASB_dom_sf"/>
</dbReference>
<sequence>MPFKLSNVLVSDAVDQSCVDLLKAHNINVTCKYKLPKEELIKEIPKYDGLIVRSDTKVTAEVLQAAKALRVVGRAGTGVDNIDLAAATSKGVIVLNTPGGNSISACELTCALITALARHVAQGCQSLKEGRWDRKLYSGSELSGKTLAVLGLGRIGREVASRMQAFGMKTIGFDPMVSAEEAQAFNVDKKELEEIWPVADYITVHTPLIPQTRNLINADVFSKCKRGVRIVNVARGGIVDEAALLDALKDGRCAGAALDVYIEEPPKNPTTLELLKHPAVVCTPHLGASTEEAQTRVAVEIAEQFVALSNPSSPFKITGAVNAPILGATCVPYNNSWIELTTNLGRLVSKLLQNQDRTEAKVELVRTGAALENMSFLGTAALVGLLSGRTSNGLNLINAPQLAKEAGLSVSQRYEPSEQKSVTITVTTPAGSNSVTGTIKSKTIHYLLSVNGVSFSKVGTPVGTATADWNNLQLFRGTNPRKDYLAIAEGLNAKGLDMTFFSVATSQKADSFYIAGLPSPLESKLDIPNVAVFF</sequence>
<reference evidence="17" key="1">
    <citation type="submission" date="2015-11" db="EMBL/GenBank/DDBJ databases">
        <title>De novo transcriptome assembly of four potential Pierce s Disease insect vectors from Arizona vineyards.</title>
        <authorList>
            <person name="Tassone E.E."/>
        </authorList>
    </citation>
    <scope>NUCLEOTIDE SEQUENCE</scope>
</reference>
<keyword evidence="8" id="KW-0007">Acetylation</keyword>
<evidence type="ECO:0000256" key="11">
    <source>
        <dbReference type="ARBA" id="ARBA00023299"/>
    </source>
</evidence>
<evidence type="ECO:0000259" key="16">
    <source>
        <dbReference type="Pfam" id="PF19304"/>
    </source>
</evidence>
<dbReference type="GO" id="GO:0051287">
    <property type="term" value="F:NAD binding"/>
    <property type="evidence" value="ECO:0007669"/>
    <property type="project" value="UniProtKB-UniRule"/>
</dbReference>
<evidence type="ECO:0000256" key="13">
    <source>
        <dbReference type="RuleBase" id="RU363003"/>
    </source>
</evidence>
<dbReference type="InterPro" id="IPR036291">
    <property type="entry name" value="NAD(P)-bd_dom_sf"/>
</dbReference>
<protein>
    <recommendedName>
        <fullName evidence="5 13">D-3-phosphoglycerate dehydrogenase</fullName>
        <ecNumber evidence="4 13">1.1.1.95</ecNumber>
    </recommendedName>
</protein>
<evidence type="ECO:0000256" key="10">
    <source>
        <dbReference type="ARBA" id="ARBA00023027"/>
    </source>
</evidence>
<keyword evidence="10 13" id="KW-0520">NAD</keyword>
<dbReference type="EC" id="1.1.1.95" evidence="4 13"/>
<feature type="domain" description="D-isomer specific 2-hydroxyacid dehydrogenase NAD-binding" evidence="15">
    <location>
        <begin position="111"/>
        <end position="287"/>
    </location>
</feature>
<comment type="subunit">
    <text evidence="3">Homotetramer.</text>
</comment>
<evidence type="ECO:0000256" key="12">
    <source>
        <dbReference type="ARBA" id="ARBA00048731"/>
    </source>
</evidence>
<dbReference type="SUPFAM" id="SSF51735">
    <property type="entry name" value="NAD(P)-binding Rossmann-fold domains"/>
    <property type="match status" value="1"/>
</dbReference>
<dbReference type="UniPathway" id="UPA00135">
    <property type="reaction ID" value="UER00196"/>
</dbReference>
<evidence type="ECO:0000256" key="6">
    <source>
        <dbReference type="ARBA" id="ARBA00022553"/>
    </source>
</evidence>
<dbReference type="PROSITE" id="PS00065">
    <property type="entry name" value="D_2_HYDROXYACID_DH_1"/>
    <property type="match status" value="1"/>
</dbReference>
<dbReference type="EMBL" id="GEBQ01001962">
    <property type="protein sequence ID" value="JAT38015.1"/>
    <property type="molecule type" value="Transcribed_RNA"/>
</dbReference>
<evidence type="ECO:0000256" key="8">
    <source>
        <dbReference type="ARBA" id="ARBA00022990"/>
    </source>
</evidence>
<evidence type="ECO:0000256" key="7">
    <source>
        <dbReference type="ARBA" id="ARBA00022605"/>
    </source>
</evidence>
<dbReference type="Pfam" id="PF02826">
    <property type="entry name" value="2-Hacid_dh_C"/>
    <property type="match status" value="1"/>
</dbReference>
<feature type="domain" description="D-3-phosphoglycerate dehydrogenase ASB" evidence="16">
    <location>
        <begin position="336"/>
        <end position="445"/>
    </location>
</feature>
<dbReference type="Pfam" id="PF00389">
    <property type="entry name" value="2-Hacid_dh"/>
    <property type="match status" value="1"/>
</dbReference>
<evidence type="ECO:0000256" key="9">
    <source>
        <dbReference type="ARBA" id="ARBA00023002"/>
    </source>
</evidence>
<evidence type="ECO:0000256" key="2">
    <source>
        <dbReference type="ARBA" id="ARBA00005854"/>
    </source>
</evidence>
<gene>
    <name evidence="18" type="ORF">g.46992</name>
    <name evidence="17" type="ORF">g.46995</name>
</gene>
<keyword evidence="6" id="KW-0597">Phosphoprotein</keyword>
<evidence type="ECO:0000256" key="1">
    <source>
        <dbReference type="ARBA" id="ARBA00005216"/>
    </source>
</evidence>
<proteinExistence type="inferred from homology"/>
<feature type="domain" description="D-isomer specific 2-hydroxyacid dehydrogenase catalytic" evidence="14">
    <location>
        <begin position="8"/>
        <end position="308"/>
    </location>
</feature>
<dbReference type="InterPro" id="IPR029752">
    <property type="entry name" value="D-isomer_DH_CS1"/>
</dbReference>
<dbReference type="GO" id="GO:0004617">
    <property type="term" value="F:phosphoglycerate dehydrogenase activity"/>
    <property type="evidence" value="ECO:0007669"/>
    <property type="project" value="UniProtKB-EC"/>
</dbReference>
<dbReference type="Pfam" id="PF19304">
    <property type="entry name" value="PGDH_inter"/>
    <property type="match status" value="1"/>
</dbReference>
<keyword evidence="9 13" id="KW-0560">Oxidoreductase</keyword>
<dbReference type="PANTHER" id="PTHR42938:SF22">
    <property type="entry name" value="D-3-PHOSPHOGLYCERATE DEHYDROGENASE"/>
    <property type="match status" value="1"/>
</dbReference>
<dbReference type="SUPFAM" id="SSF52283">
    <property type="entry name" value="Formate/glycerate dehydrogenase catalytic domain-like"/>
    <property type="match status" value="1"/>
</dbReference>
<dbReference type="InterPro" id="IPR006140">
    <property type="entry name" value="D-isomer_DH_NAD-bd"/>
</dbReference>
<dbReference type="PANTHER" id="PTHR42938">
    <property type="entry name" value="FORMATE DEHYDROGENASE 1"/>
    <property type="match status" value="1"/>
</dbReference>
<name>A0A1B6KWA9_9HEMI</name>
<dbReference type="InterPro" id="IPR006139">
    <property type="entry name" value="D-isomer_2_OHA_DH_cat_dom"/>
</dbReference>
<evidence type="ECO:0000256" key="3">
    <source>
        <dbReference type="ARBA" id="ARBA00011881"/>
    </source>
</evidence>
<comment type="catalytic activity">
    <reaction evidence="12 13">
        <text>(2R)-3-phosphoglycerate + NAD(+) = 3-phosphooxypyruvate + NADH + H(+)</text>
        <dbReference type="Rhea" id="RHEA:12641"/>
        <dbReference type="ChEBI" id="CHEBI:15378"/>
        <dbReference type="ChEBI" id="CHEBI:18110"/>
        <dbReference type="ChEBI" id="CHEBI:57540"/>
        <dbReference type="ChEBI" id="CHEBI:57945"/>
        <dbReference type="ChEBI" id="CHEBI:58272"/>
        <dbReference type="EC" id="1.1.1.95"/>
    </reaction>
</comment>
<comment type="similarity">
    <text evidence="2 13">Belongs to the D-isomer specific 2-hydroxyacid dehydrogenase family.</text>
</comment>